<dbReference type="Pfam" id="PF25917">
    <property type="entry name" value="BSH_RND"/>
    <property type="match status" value="1"/>
</dbReference>
<dbReference type="Gene3D" id="2.40.50.100">
    <property type="match status" value="1"/>
</dbReference>
<gene>
    <name evidence="5" type="ORF">DN730_03535</name>
</gene>
<protein>
    <submittedName>
        <fullName evidence="5">Efflux RND transporter periplasmic adaptor subunit</fullName>
    </submittedName>
</protein>
<evidence type="ECO:0000256" key="1">
    <source>
        <dbReference type="ARBA" id="ARBA00009477"/>
    </source>
</evidence>
<dbReference type="Gene3D" id="1.10.287.470">
    <property type="entry name" value="Helix hairpin bin"/>
    <property type="match status" value="1"/>
</dbReference>
<dbReference type="Proteomes" id="UP000254326">
    <property type="component" value="Unassembled WGS sequence"/>
</dbReference>
<dbReference type="GO" id="GO:1990281">
    <property type="term" value="C:efflux pump complex"/>
    <property type="evidence" value="ECO:0007669"/>
    <property type="project" value="TreeGrafter"/>
</dbReference>
<name>A0A370UEB3_9GAMM</name>
<evidence type="ECO:0000313" key="6">
    <source>
        <dbReference type="Proteomes" id="UP000254326"/>
    </source>
</evidence>
<dbReference type="InterPro" id="IPR006143">
    <property type="entry name" value="RND_pump_MFP"/>
</dbReference>
<evidence type="ECO:0000259" key="3">
    <source>
        <dbReference type="Pfam" id="PF25917"/>
    </source>
</evidence>
<dbReference type="EMBL" id="QKRA01000001">
    <property type="protein sequence ID" value="RDL46122.1"/>
    <property type="molecule type" value="Genomic_DNA"/>
</dbReference>
<dbReference type="RefSeq" id="WP_115466708.1">
    <property type="nucleotide sequence ID" value="NZ_QKRA01000001.1"/>
</dbReference>
<keyword evidence="2" id="KW-1133">Transmembrane helix</keyword>
<keyword evidence="2" id="KW-0472">Membrane</keyword>
<evidence type="ECO:0000256" key="2">
    <source>
        <dbReference type="SAM" id="Phobius"/>
    </source>
</evidence>
<dbReference type="Pfam" id="PF25954">
    <property type="entry name" value="Beta-barrel_RND_2"/>
    <property type="match status" value="1"/>
</dbReference>
<keyword evidence="6" id="KW-1185">Reference proteome</keyword>
<dbReference type="InterPro" id="IPR058625">
    <property type="entry name" value="MdtA-like_BSH"/>
</dbReference>
<evidence type="ECO:0000259" key="4">
    <source>
        <dbReference type="Pfam" id="PF25954"/>
    </source>
</evidence>
<keyword evidence="2" id="KW-0812">Transmembrane</keyword>
<comment type="caution">
    <text evidence="5">The sequence shown here is derived from an EMBL/GenBank/DDBJ whole genome shotgun (WGS) entry which is preliminary data.</text>
</comment>
<dbReference type="InterPro" id="IPR058792">
    <property type="entry name" value="Beta-barrel_RND_2"/>
</dbReference>
<dbReference type="PANTHER" id="PTHR30469">
    <property type="entry name" value="MULTIDRUG RESISTANCE PROTEIN MDTA"/>
    <property type="match status" value="1"/>
</dbReference>
<proteinExistence type="inferred from homology"/>
<reference evidence="5 6" key="1">
    <citation type="submission" date="2018-06" db="EMBL/GenBank/DDBJ databases">
        <title>Marinomonas sp. YLB-05 draft genome sequence.</title>
        <authorList>
            <person name="Yu L."/>
            <person name="Tang X."/>
        </authorList>
    </citation>
    <scope>NUCLEOTIDE SEQUENCE [LARGE SCALE GENOMIC DNA]</scope>
    <source>
        <strain evidence="5 6">YLB-05</strain>
    </source>
</reference>
<dbReference type="PANTHER" id="PTHR30469:SF29">
    <property type="entry name" value="BLR2860 PROTEIN"/>
    <property type="match status" value="1"/>
</dbReference>
<feature type="domain" description="Multidrug resistance protein MdtA-like barrel-sandwich hybrid" evidence="3">
    <location>
        <begin position="84"/>
        <end position="207"/>
    </location>
</feature>
<feature type="transmembrane region" description="Helical" evidence="2">
    <location>
        <begin position="7"/>
        <end position="25"/>
    </location>
</feature>
<accession>A0A370UEB3</accession>
<comment type="similarity">
    <text evidence="1">Belongs to the membrane fusion protein (MFP) (TC 8.A.1) family.</text>
</comment>
<dbReference type="Gene3D" id="2.40.30.170">
    <property type="match status" value="1"/>
</dbReference>
<sequence length="364" mass="38627">MGLKSKIGPITALAITSATIIWMYAGGNGITTAQADSNTPVNESVLEHSEKQKKQSVQAKTLTAQYITNSIKLSGQTQAQTVLDLTNQVAGEINSISVTKGEFVRKGETILAIDRRTLEAKSIQARSLIKQRSLELDGIKRLSNDRLTSQVSVAEADAALSSARATLKELEVSLEKTVVKAPFSGVLNAFSVKPGQVLSAGANVGTLVQVDPLKVVVNVPQNYLGKVTIGTLANVTLDNGLNVESQVTFVSAVADSATRTIPVEISVPNESHDIPAGISAQVTFELDEIKAHALSPSLLAVDAQGNMSIKTLSVDNQVVENRVNIIRSDRDKVWVTGLPTNVNIISVGQGFVSAGDVVEAHYQH</sequence>
<dbReference type="OrthoDB" id="9806939at2"/>
<organism evidence="5 6">
    <name type="scientific">Marinomonas piezotolerans</name>
    <dbReference type="NCBI Taxonomy" id="2213058"/>
    <lineage>
        <taxon>Bacteria</taxon>
        <taxon>Pseudomonadati</taxon>
        <taxon>Pseudomonadota</taxon>
        <taxon>Gammaproteobacteria</taxon>
        <taxon>Oceanospirillales</taxon>
        <taxon>Oceanospirillaceae</taxon>
        <taxon>Marinomonas</taxon>
    </lineage>
</organism>
<evidence type="ECO:0000313" key="5">
    <source>
        <dbReference type="EMBL" id="RDL46122.1"/>
    </source>
</evidence>
<dbReference type="AlphaFoldDB" id="A0A370UEB3"/>
<dbReference type="NCBIfam" id="TIGR01730">
    <property type="entry name" value="RND_mfp"/>
    <property type="match status" value="1"/>
</dbReference>
<dbReference type="GO" id="GO:0015562">
    <property type="term" value="F:efflux transmembrane transporter activity"/>
    <property type="evidence" value="ECO:0007669"/>
    <property type="project" value="TreeGrafter"/>
</dbReference>
<feature type="domain" description="CusB-like beta-barrel" evidence="4">
    <location>
        <begin position="215"/>
        <end position="285"/>
    </location>
</feature>
<dbReference type="SUPFAM" id="SSF111369">
    <property type="entry name" value="HlyD-like secretion proteins"/>
    <property type="match status" value="1"/>
</dbReference>